<evidence type="ECO:0000313" key="9">
    <source>
        <dbReference type="EMBL" id="KFG25503.1"/>
    </source>
</evidence>
<dbReference type="OrthoDB" id="269804at2759"/>
<keyword evidence="7" id="KW-0699">rRNA-binding</keyword>
<keyword evidence="8" id="KW-0694">RNA-binding</keyword>
<organism evidence="9 10">
    <name type="scientific">Nematocida ausubeli (strain ATCC PRA-371 / ERTm2)</name>
    <name type="common">Nematode killer fungus</name>
    <dbReference type="NCBI Taxonomy" id="1913371"/>
    <lineage>
        <taxon>Eukaryota</taxon>
        <taxon>Fungi</taxon>
        <taxon>Fungi incertae sedis</taxon>
        <taxon>Microsporidia</taxon>
        <taxon>Nematocida</taxon>
    </lineage>
</organism>
<dbReference type="EMBL" id="AKIJ01000005">
    <property type="protein sequence ID" value="KFG25503.1"/>
    <property type="molecule type" value="Genomic_DNA"/>
</dbReference>
<dbReference type="Proteomes" id="UP000054524">
    <property type="component" value="Unassembled WGS sequence"/>
</dbReference>
<dbReference type="PANTHER" id="PTHR12636">
    <property type="entry name" value="NEP1/MRA1"/>
    <property type="match status" value="1"/>
</dbReference>
<name>A0A086J035_NEMA1</name>
<comment type="similarity">
    <text evidence="1">Belongs to the class IV-like SAM-binding methyltransferase superfamily. RNA methyltransferase NEP1 family.</text>
</comment>
<evidence type="ECO:0000256" key="2">
    <source>
        <dbReference type="ARBA" id="ARBA00022517"/>
    </source>
</evidence>
<dbReference type="Pfam" id="PF03587">
    <property type="entry name" value="EMG1"/>
    <property type="match status" value="1"/>
</dbReference>
<comment type="caution">
    <text evidence="9">The sequence shown here is derived from an EMBL/GenBank/DDBJ whole genome shotgun (WGS) entry which is preliminary data.</text>
</comment>
<accession>A0A086J035</accession>
<keyword evidence="4" id="KW-0489">Methyltransferase</keyword>
<dbReference type="InterPro" id="IPR005304">
    <property type="entry name" value="Rbsml_bgen_MeTrfase_EMG1/NEP1"/>
</dbReference>
<dbReference type="InterPro" id="IPR029028">
    <property type="entry name" value="Alpha/beta_knot_MTases"/>
</dbReference>
<keyword evidence="6" id="KW-0949">S-adenosyl-L-methionine</keyword>
<protein>
    <submittedName>
        <fullName evidence="9">Uncharacterized protein</fullName>
    </submittedName>
</protein>
<evidence type="ECO:0000256" key="1">
    <source>
        <dbReference type="ARBA" id="ARBA00008115"/>
    </source>
</evidence>
<dbReference type="PANTHER" id="PTHR12636:SF5">
    <property type="entry name" value="RIBOSOMAL RNA SMALL SUBUNIT METHYLTRANSFERASE NEP1"/>
    <property type="match status" value="1"/>
</dbReference>
<evidence type="ECO:0000256" key="7">
    <source>
        <dbReference type="ARBA" id="ARBA00022730"/>
    </source>
</evidence>
<dbReference type="InterPro" id="IPR029026">
    <property type="entry name" value="tRNA_m1G_MTases_N"/>
</dbReference>
<proteinExistence type="inferred from homology"/>
<dbReference type="GO" id="GO:0019843">
    <property type="term" value="F:rRNA binding"/>
    <property type="evidence" value="ECO:0007669"/>
    <property type="project" value="UniProtKB-KW"/>
</dbReference>
<dbReference type="GO" id="GO:0070037">
    <property type="term" value="F:rRNA (pseudouridine) methyltransferase activity"/>
    <property type="evidence" value="ECO:0007669"/>
    <property type="project" value="InterPro"/>
</dbReference>
<dbReference type="HOGENOM" id="CLU_055846_1_2_1"/>
<dbReference type="CDD" id="cd18088">
    <property type="entry name" value="Nep1-like"/>
    <property type="match status" value="1"/>
</dbReference>
<evidence type="ECO:0000256" key="6">
    <source>
        <dbReference type="ARBA" id="ARBA00022691"/>
    </source>
</evidence>
<keyword evidence="3" id="KW-0698">rRNA processing</keyword>
<evidence type="ECO:0000313" key="10">
    <source>
        <dbReference type="Proteomes" id="UP000054524"/>
    </source>
</evidence>
<evidence type="ECO:0000256" key="4">
    <source>
        <dbReference type="ARBA" id="ARBA00022603"/>
    </source>
</evidence>
<dbReference type="GeneID" id="77677252"/>
<reference evidence="9 10" key="1">
    <citation type="journal article" date="2014" name="Genome Announc.">
        <title>Genome Sequence of the Microsporidian Species Nematocida sp1 Strain ERTm6 (ATCC PRA-372).</title>
        <authorList>
            <person name="Bakowski M.A."/>
            <person name="Priest M."/>
            <person name="Young S."/>
            <person name="Cuomo C.A."/>
            <person name="Troemel E.R."/>
        </authorList>
    </citation>
    <scope>NUCLEOTIDE SEQUENCE [LARGE SCALE GENOMIC DNA]</scope>
    <source>
        <strain evidence="9 10">ERTm6</strain>
    </source>
</reference>
<dbReference type="Gene3D" id="3.40.1280.10">
    <property type="match status" value="1"/>
</dbReference>
<dbReference type="GO" id="GO:0070475">
    <property type="term" value="P:rRNA base methylation"/>
    <property type="evidence" value="ECO:0007669"/>
    <property type="project" value="InterPro"/>
</dbReference>
<evidence type="ECO:0000256" key="5">
    <source>
        <dbReference type="ARBA" id="ARBA00022679"/>
    </source>
</evidence>
<dbReference type="SUPFAM" id="SSF75217">
    <property type="entry name" value="alpha/beta knot"/>
    <property type="match status" value="1"/>
</dbReference>
<gene>
    <name evidence="9" type="ORF">NESG_02279</name>
</gene>
<dbReference type="GO" id="GO:0032040">
    <property type="term" value="C:small-subunit processome"/>
    <property type="evidence" value="ECO:0007669"/>
    <property type="project" value="TreeGrafter"/>
</dbReference>
<evidence type="ECO:0000256" key="8">
    <source>
        <dbReference type="ARBA" id="ARBA00022884"/>
    </source>
</evidence>
<keyword evidence="5" id="KW-0808">Transferase</keyword>
<keyword evidence="10" id="KW-1185">Reference proteome</keyword>
<dbReference type="AlphaFoldDB" id="A0A086J035"/>
<keyword evidence="2" id="KW-0690">Ribosome biogenesis</keyword>
<evidence type="ECO:0000256" key="3">
    <source>
        <dbReference type="ARBA" id="ARBA00022552"/>
    </source>
</evidence>
<sequence>MLTVVLQNANIEIVKTKRGKELLSSEMVEARKRANSTEYRPDILHQCLLMLLDSPLNKAGHLRVLIELSIGKVVTLNKTIRIPRVYSRFSGLLVQLLERHRIYSEGERIELMKVEKERLESFISNESIKVGLSKEGENFFDTLNCDIKAHAEKQNKEHAHSIEVRSEISEQKEIPEYVFYINAISSGEDPNTGMHHILSLSAYALSAATCCSKICTYFEETLNVF</sequence>
<dbReference type="RefSeq" id="XP_052904058.1">
    <property type="nucleotide sequence ID" value="XM_053049887.1"/>
</dbReference>